<reference evidence="1 2" key="1">
    <citation type="submission" date="2021-01" db="EMBL/GenBank/DDBJ databases">
        <title>Entomomonas sp. F2A isolated from a house cricket (Acheta domesticus).</title>
        <authorList>
            <person name="Spergser J."/>
            <person name="Busse H.-J."/>
        </authorList>
    </citation>
    <scope>NUCLEOTIDE SEQUENCE [LARGE SCALE GENOMIC DNA]</scope>
    <source>
        <strain evidence="1 2">F2A</strain>
    </source>
</reference>
<keyword evidence="2" id="KW-1185">Reference proteome</keyword>
<name>A0A974NDV6_9GAMM</name>
<dbReference type="KEGG" id="eaz:JHT90_09870"/>
<dbReference type="RefSeq" id="WP_201090610.1">
    <property type="nucleotide sequence ID" value="NZ_CP067393.1"/>
</dbReference>
<dbReference type="Proteomes" id="UP000595278">
    <property type="component" value="Chromosome"/>
</dbReference>
<evidence type="ECO:0000313" key="2">
    <source>
        <dbReference type="Proteomes" id="UP000595278"/>
    </source>
</evidence>
<protein>
    <submittedName>
        <fullName evidence="1">DUF2388 domain-containing protein</fullName>
    </submittedName>
</protein>
<dbReference type="EMBL" id="CP067393">
    <property type="protein sequence ID" value="QQP84713.1"/>
    <property type="molecule type" value="Genomic_DNA"/>
</dbReference>
<accession>A0A974NDV6</accession>
<gene>
    <name evidence="1" type="ORF">JHT90_09870</name>
</gene>
<dbReference type="Pfam" id="PF09498">
    <property type="entry name" value="DUF2388"/>
    <property type="match status" value="1"/>
</dbReference>
<proteinExistence type="predicted"/>
<evidence type="ECO:0000313" key="1">
    <source>
        <dbReference type="EMBL" id="QQP84713.1"/>
    </source>
</evidence>
<organism evidence="1 2">
    <name type="scientific">Entomomonas asaccharolytica</name>
    <dbReference type="NCBI Taxonomy" id="2785331"/>
    <lineage>
        <taxon>Bacteria</taxon>
        <taxon>Pseudomonadati</taxon>
        <taxon>Pseudomonadota</taxon>
        <taxon>Gammaproteobacteria</taxon>
        <taxon>Pseudomonadales</taxon>
        <taxon>Pseudomonadaceae</taxon>
        <taxon>Entomomonas</taxon>
    </lineage>
</organism>
<dbReference type="InterPro" id="IPR012661">
    <property type="entry name" value="CHP02448"/>
</dbReference>
<sequence>MNVKNDASIFIASNCEVHGAYLEAAFNELRKDIPSSLVNETQ</sequence>
<dbReference type="AlphaFoldDB" id="A0A974NDV6"/>